<proteinExistence type="predicted"/>
<name>A0A4D6MRQ1_VIGUN</name>
<dbReference type="EMBL" id="CP039352">
    <property type="protein sequence ID" value="QCE04146.1"/>
    <property type="molecule type" value="Genomic_DNA"/>
</dbReference>
<gene>
    <name evidence="1" type="ORF">DEO72_LG8g2179</name>
</gene>
<dbReference type="AlphaFoldDB" id="A0A4D6MRQ1"/>
<keyword evidence="2" id="KW-1185">Reference proteome</keyword>
<reference evidence="1 2" key="1">
    <citation type="submission" date="2019-04" db="EMBL/GenBank/DDBJ databases">
        <title>An improved genome assembly and genetic linkage map for asparagus bean, Vigna unguiculata ssp. sesquipedialis.</title>
        <authorList>
            <person name="Xia Q."/>
            <person name="Zhang R."/>
            <person name="Dong Y."/>
        </authorList>
    </citation>
    <scope>NUCLEOTIDE SEQUENCE [LARGE SCALE GENOMIC DNA]</scope>
    <source>
        <tissue evidence="1">Leaf</tissue>
    </source>
</reference>
<evidence type="ECO:0000313" key="1">
    <source>
        <dbReference type="EMBL" id="QCE04146.1"/>
    </source>
</evidence>
<accession>A0A4D6MRQ1</accession>
<dbReference type="Proteomes" id="UP000501690">
    <property type="component" value="Linkage Group LG8"/>
</dbReference>
<organism evidence="1 2">
    <name type="scientific">Vigna unguiculata</name>
    <name type="common">Cowpea</name>
    <dbReference type="NCBI Taxonomy" id="3917"/>
    <lineage>
        <taxon>Eukaryota</taxon>
        <taxon>Viridiplantae</taxon>
        <taxon>Streptophyta</taxon>
        <taxon>Embryophyta</taxon>
        <taxon>Tracheophyta</taxon>
        <taxon>Spermatophyta</taxon>
        <taxon>Magnoliopsida</taxon>
        <taxon>eudicotyledons</taxon>
        <taxon>Gunneridae</taxon>
        <taxon>Pentapetalae</taxon>
        <taxon>rosids</taxon>
        <taxon>fabids</taxon>
        <taxon>Fabales</taxon>
        <taxon>Fabaceae</taxon>
        <taxon>Papilionoideae</taxon>
        <taxon>50 kb inversion clade</taxon>
        <taxon>NPAAA clade</taxon>
        <taxon>indigoferoid/millettioid clade</taxon>
        <taxon>Phaseoleae</taxon>
        <taxon>Vigna</taxon>
    </lineage>
</organism>
<sequence length="105" mass="12027">MLLGNKVLDLIKLMRQIVMGEQVNIVKKHYGLHNPVNFEVQNQMMRQQNPTLMQPKIDPLVDATINDLKMQIRQLAHVVNELVNQKTRGIPVQPVVNPKGEETPQ</sequence>
<protein>
    <submittedName>
        <fullName evidence="1">Uncharacterized protein</fullName>
    </submittedName>
</protein>
<evidence type="ECO:0000313" key="2">
    <source>
        <dbReference type="Proteomes" id="UP000501690"/>
    </source>
</evidence>